<protein>
    <submittedName>
        <fullName evidence="1">Uncharacterized protein</fullName>
    </submittedName>
</protein>
<organism evidence="1 2">
    <name type="scientific">Indibacter alkaliphilus (strain CCUG 57479 / KCTC 22604 / LW1)</name>
    <dbReference type="NCBI Taxonomy" id="1189612"/>
    <lineage>
        <taxon>Bacteria</taxon>
        <taxon>Pseudomonadati</taxon>
        <taxon>Bacteroidota</taxon>
        <taxon>Cytophagia</taxon>
        <taxon>Cytophagales</taxon>
        <taxon>Cyclobacteriaceae</taxon>
    </lineage>
</organism>
<sequence>MTVGVRHPDPELAEVKACPAELRGIYLLPKEGDSSLHSE</sequence>
<dbReference type="EMBL" id="ALWO02000021">
    <property type="protein sequence ID" value="EOZ98908.1"/>
    <property type="molecule type" value="Genomic_DNA"/>
</dbReference>
<proteinExistence type="predicted"/>
<dbReference type="STRING" id="1189612.A33Q_0891"/>
<keyword evidence="2" id="KW-1185">Reference proteome</keyword>
<reference evidence="1 2" key="1">
    <citation type="journal article" date="2013" name="Genome Announc.">
        <title>Draft Genome Sequence of Indibacter alkaliphilus Strain LW1T, Isolated from Lonar Lake, a Haloalkaline Lake in the Buldana District of Maharashtra, India.</title>
        <authorList>
            <person name="Singh A."/>
            <person name="Kumar Jangir P."/>
            <person name="Sharma R."/>
            <person name="Singh A."/>
            <person name="Kumar Pinnaka A."/>
            <person name="Shivaji S."/>
        </authorList>
    </citation>
    <scope>NUCLEOTIDE SEQUENCE [LARGE SCALE GENOMIC DNA]</scope>
    <source>
        <strain evidence="2">CCUG 57479 / KCTC 22604 / LW1</strain>
    </source>
</reference>
<dbReference type="Proteomes" id="UP000006073">
    <property type="component" value="Unassembled WGS sequence"/>
</dbReference>
<evidence type="ECO:0000313" key="2">
    <source>
        <dbReference type="Proteomes" id="UP000006073"/>
    </source>
</evidence>
<gene>
    <name evidence="1" type="ORF">A33Q_0891</name>
</gene>
<comment type="caution">
    <text evidence="1">The sequence shown here is derived from an EMBL/GenBank/DDBJ whole genome shotgun (WGS) entry which is preliminary data.</text>
</comment>
<evidence type="ECO:0000313" key="1">
    <source>
        <dbReference type="EMBL" id="EOZ98908.1"/>
    </source>
</evidence>
<name>S2E9C6_INDAL</name>
<dbReference type="AlphaFoldDB" id="S2E9C6"/>
<accession>S2E9C6</accession>